<evidence type="ECO:0000259" key="4">
    <source>
        <dbReference type="Pfam" id="PF18738"/>
    </source>
</evidence>
<dbReference type="InterPro" id="IPR002110">
    <property type="entry name" value="Ankyrin_rpt"/>
</dbReference>
<dbReference type="EMBL" id="CACVKT020003320">
    <property type="protein sequence ID" value="CAC5383033.1"/>
    <property type="molecule type" value="Genomic_DNA"/>
</dbReference>
<dbReference type="SMART" id="SM00248">
    <property type="entry name" value="ANK"/>
    <property type="match status" value="4"/>
</dbReference>
<keyword evidence="1" id="KW-0677">Repeat</keyword>
<proteinExistence type="predicted"/>
<sequence>MDYDLVLLLRFWFSSKEQEVPTMQFDKMPAMDDKSIQADLSRIFLTRKRYQNYPLKSISAKEFEEELKSVSMAVVRLCGNKFDEKHNRVLRQRSSQVSRQKSLANDEKNGNQDILEAILQDEEKNSNEPYQCSCQGEQNNSLVFSCFEQHEIQKETDRIQQILKTYSLECDQVRASLWDNPGNYVLKDGDQYTISNSIMFHFLCGYFCAHKDLQNLFLQLVDGKVFYGKLLYECTQEKFKDDFISVNSSQEERYFRRILDDVSRKSYSVFYYRQMQVPAFRQKLIAQVTKMGGNWIIGMINTKELQEIAITGQFQRSPLLIACSQGYEELVYVAFMLRHVEKKVKDKIVSALFRITVSQGYPLSVVRLMLRSDTDVNIVWDDSWTALSAACQRGYQDIENFLINAGSNIDKVDALGTTPLMLACYYMGLYETVQLMIKRGVDITTLNNCKMSALKYACISGHENIVSLLLDNDAHSSTVYEDGRTPLVIAYEERHDDIIALLKNKGFEVERNIHPVRQP</sequence>
<keyword evidence="6" id="KW-1185">Reference proteome</keyword>
<organism evidence="5 6">
    <name type="scientific">Mytilus coruscus</name>
    <name type="common">Sea mussel</name>
    <dbReference type="NCBI Taxonomy" id="42192"/>
    <lineage>
        <taxon>Eukaryota</taxon>
        <taxon>Metazoa</taxon>
        <taxon>Spiralia</taxon>
        <taxon>Lophotrochozoa</taxon>
        <taxon>Mollusca</taxon>
        <taxon>Bivalvia</taxon>
        <taxon>Autobranchia</taxon>
        <taxon>Pteriomorphia</taxon>
        <taxon>Mytilida</taxon>
        <taxon>Mytiloidea</taxon>
        <taxon>Mytilidae</taxon>
        <taxon>Mytilinae</taxon>
        <taxon>Mytilus</taxon>
    </lineage>
</organism>
<dbReference type="InterPro" id="IPR036770">
    <property type="entry name" value="Ankyrin_rpt-contain_sf"/>
</dbReference>
<dbReference type="AlphaFoldDB" id="A0A6J8BH76"/>
<dbReference type="InterPro" id="IPR041249">
    <property type="entry name" value="HEPN_DZIP3"/>
</dbReference>
<dbReference type="PANTHER" id="PTHR24198:SF165">
    <property type="entry name" value="ANKYRIN REPEAT-CONTAINING PROTEIN-RELATED"/>
    <property type="match status" value="1"/>
</dbReference>
<feature type="repeat" description="ANK" evidence="3">
    <location>
        <begin position="415"/>
        <end position="448"/>
    </location>
</feature>
<feature type="domain" description="DZIP3-like HEPN" evidence="4">
    <location>
        <begin position="3"/>
        <end position="94"/>
    </location>
</feature>
<feature type="repeat" description="ANK" evidence="3">
    <location>
        <begin position="382"/>
        <end position="414"/>
    </location>
</feature>
<evidence type="ECO:0000256" key="2">
    <source>
        <dbReference type="ARBA" id="ARBA00023043"/>
    </source>
</evidence>
<dbReference type="Proteomes" id="UP000507470">
    <property type="component" value="Unassembled WGS sequence"/>
</dbReference>
<dbReference type="Pfam" id="PF12796">
    <property type="entry name" value="Ank_2"/>
    <property type="match status" value="1"/>
</dbReference>
<protein>
    <recommendedName>
        <fullName evidence="4">DZIP3-like HEPN domain-containing protein</fullName>
    </recommendedName>
</protein>
<dbReference type="SUPFAM" id="SSF48403">
    <property type="entry name" value="Ankyrin repeat"/>
    <property type="match status" value="1"/>
</dbReference>
<dbReference type="PANTHER" id="PTHR24198">
    <property type="entry name" value="ANKYRIN REPEAT AND PROTEIN KINASE DOMAIN-CONTAINING PROTEIN"/>
    <property type="match status" value="1"/>
</dbReference>
<dbReference type="OrthoDB" id="10305613at2759"/>
<keyword evidence="2 3" id="KW-0040">ANK repeat</keyword>
<evidence type="ECO:0000313" key="5">
    <source>
        <dbReference type="EMBL" id="CAC5383033.1"/>
    </source>
</evidence>
<name>A0A6J8BH76_MYTCO</name>
<gene>
    <name evidence="5" type="ORF">MCOR_18816</name>
</gene>
<evidence type="ECO:0000256" key="1">
    <source>
        <dbReference type="ARBA" id="ARBA00022737"/>
    </source>
</evidence>
<evidence type="ECO:0000313" key="6">
    <source>
        <dbReference type="Proteomes" id="UP000507470"/>
    </source>
</evidence>
<accession>A0A6J8BH76</accession>
<dbReference type="Gene3D" id="1.25.40.20">
    <property type="entry name" value="Ankyrin repeat-containing domain"/>
    <property type="match status" value="1"/>
</dbReference>
<dbReference type="Pfam" id="PF18738">
    <property type="entry name" value="HEPN_DZIP3"/>
    <property type="match status" value="1"/>
</dbReference>
<dbReference type="PROSITE" id="PS50088">
    <property type="entry name" value="ANK_REPEAT"/>
    <property type="match status" value="2"/>
</dbReference>
<reference evidence="5 6" key="1">
    <citation type="submission" date="2020-06" db="EMBL/GenBank/DDBJ databases">
        <authorList>
            <person name="Li R."/>
            <person name="Bekaert M."/>
        </authorList>
    </citation>
    <scope>NUCLEOTIDE SEQUENCE [LARGE SCALE GENOMIC DNA]</scope>
    <source>
        <strain evidence="6">wild</strain>
    </source>
</reference>
<evidence type="ECO:0000256" key="3">
    <source>
        <dbReference type="PROSITE-ProRule" id="PRU00023"/>
    </source>
</evidence>